<dbReference type="Gene3D" id="3.40.190.290">
    <property type="match status" value="1"/>
</dbReference>
<dbReference type="SUPFAM" id="SSF46785">
    <property type="entry name" value="Winged helix' DNA-binding domain"/>
    <property type="match status" value="1"/>
</dbReference>
<proteinExistence type="inferred from homology"/>
<dbReference type="SUPFAM" id="SSF53850">
    <property type="entry name" value="Periplasmic binding protein-like II"/>
    <property type="match status" value="1"/>
</dbReference>
<gene>
    <name evidence="6" type="ORF">A8708_13915</name>
</gene>
<evidence type="ECO:0000256" key="2">
    <source>
        <dbReference type="ARBA" id="ARBA00023015"/>
    </source>
</evidence>
<dbReference type="Gene3D" id="1.10.10.10">
    <property type="entry name" value="Winged helix-like DNA-binding domain superfamily/Winged helix DNA-binding domain"/>
    <property type="match status" value="1"/>
</dbReference>
<keyword evidence="7" id="KW-1185">Reference proteome</keyword>
<dbReference type="InterPro" id="IPR036388">
    <property type="entry name" value="WH-like_DNA-bd_sf"/>
</dbReference>
<dbReference type="AlphaFoldDB" id="A0A198A3A3"/>
<dbReference type="GO" id="GO:0003700">
    <property type="term" value="F:DNA-binding transcription factor activity"/>
    <property type="evidence" value="ECO:0007669"/>
    <property type="project" value="InterPro"/>
</dbReference>
<dbReference type="OrthoDB" id="9803735at2"/>
<dbReference type="FunFam" id="1.10.10.10:FF:000001">
    <property type="entry name" value="LysR family transcriptional regulator"/>
    <property type="match status" value="1"/>
</dbReference>
<dbReference type="RefSeq" id="WP_068668036.1">
    <property type="nucleotide sequence ID" value="NZ_LYPB01000082.1"/>
</dbReference>
<sequence>MNIIQLQYFVDSAESGSFTETAKKHGITVPAVSQSISQLESELEATLFTRSKKGIVLTQDGFKAMQYTRTILTNIRNMRNELSKSKPINTGNIVIATIPGMVSLVTDTTITFMGIYPHINVQLLEGDNTAVMNQVMKGEADMGFVSLSRESQDDSFTWEPVIRGEAVIVVNKQSPLRFLPAITGSDLHNEVLVIYKDAYIERIAAELIAGDSGNRIALTTNNTQAIMQMVSRGNAITIATDYIVTTMPEKFKNGVVAIPIGKYRKYPNYLWRITKKDVEVSEIIKEYTQHLYANLE</sequence>
<evidence type="ECO:0000259" key="5">
    <source>
        <dbReference type="PROSITE" id="PS50931"/>
    </source>
</evidence>
<dbReference type="CDD" id="cd05466">
    <property type="entry name" value="PBP2_LTTR_substrate"/>
    <property type="match status" value="1"/>
</dbReference>
<dbReference type="InterPro" id="IPR050950">
    <property type="entry name" value="HTH-type_LysR_regulators"/>
</dbReference>
<dbReference type="GO" id="GO:0003677">
    <property type="term" value="F:DNA binding"/>
    <property type="evidence" value="ECO:0007669"/>
    <property type="project" value="UniProtKB-KW"/>
</dbReference>
<dbReference type="Pfam" id="PF00126">
    <property type="entry name" value="HTH_1"/>
    <property type="match status" value="1"/>
</dbReference>
<dbReference type="InterPro" id="IPR005119">
    <property type="entry name" value="LysR_subst-bd"/>
</dbReference>
<feature type="domain" description="HTH lysR-type" evidence="5">
    <location>
        <begin position="1"/>
        <end position="58"/>
    </location>
</feature>
<evidence type="ECO:0000313" key="7">
    <source>
        <dbReference type="Proteomes" id="UP000078454"/>
    </source>
</evidence>
<dbReference type="STRING" id="1850517.A8708_13915"/>
<protein>
    <recommendedName>
        <fullName evidence="5">HTH lysR-type domain-containing protein</fullName>
    </recommendedName>
</protein>
<comment type="similarity">
    <text evidence="1">Belongs to the LysR transcriptional regulatory family.</text>
</comment>
<evidence type="ECO:0000256" key="3">
    <source>
        <dbReference type="ARBA" id="ARBA00023125"/>
    </source>
</evidence>
<dbReference type="EMBL" id="LYPB01000082">
    <property type="protein sequence ID" value="OAS15511.1"/>
    <property type="molecule type" value="Genomic_DNA"/>
</dbReference>
<keyword evidence="3" id="KW-0238">DNA-binding</keyword>
<evidence type="ECO:0000256" key="4">
    <source>
        <dbReference type="ARBA" id="ARBA00023163"/>
    </source>
</evidence>
<dbReference type="InterPro" id="IPR036390">
    <property type="entry name" value="WH_DNA-bd_sf"/>
</dbReference>
<dbReference type="Proteomes" id="UP000078454">
    <property type="component" value="Unassembled WGS sequence"/>
</dbReference>
<name>A0A198A3A3_9BACL</name>
<dbReference type="PROSITE" id="PS50931">
    <property type="entry name" value="HTH_LYSR"/>
    <property type="match status" value="1"/>
</dbReference>
<dbReference type="PANTHER" id="PTHR30419:SF8">
    <property type="entry name" value="NITROGEN ASSIMILATION TRANSCRIPTIONAL ACTIVATOR-RELATED"/>
    <property type="match status" value="1"/>
</dbReference>
<organism evidence="6 7">
    <name type="scientific">Paenibacillus oryzisoli</name>
    <dbReference type="NCBI Taxonomy" id="1850517"/>
    <lineage>
        <taxon>Bacteria</taxon>
        <taxon>Bacillati</taxon>
        <taxon>Bacillota</taxon>
        <taxon>Bacilli</taxon>
        <taxon>Bacillales</taxon>
        <taxon>Paenibacillaceae</taxon>
        <taxon>Paenibacillus</taxon>
    </lineage>
</organism>
<comment type="caution">
    <text evidence="6">The sequence shown here is derived from an EMBL/GenBank/DDBJ whole genome shotgun (WGS) entry which is preliminary data.</text>
</comment>
<keyword evidence="4" id="KW-0804">Transcription</keyword>
<evidence type="ECO:0000256" key="1">
    <source>
        <dbReference type="ARBA" id="ARBA00009437"/>
    </source>
</evidence>
<dbReference type="InterPro" id="IPR000847">
    <property type="entry name" value="LysR_HTH_N"/>
</dbReference>
<evidence type="ECO:0000313" key="6">
    <source>
        <dbReference type="EMBL" id="OAS15511.1"/>
    </source>
</evidence>
<keyword evidence="2" id="KW-0805">Transcription regulation</keyword>
<accession>A0A198A3A3</accession>
<dbReference type="PANTHER" id="PTHR30419">
    <property type="entry name" value="HTH-TYPE TRANSCRIPTIONAL REGULATOR YBHD"/>
    <property type="match status" value="1"/>
</dbReference>
<reference evidence="6 7" key="1">
    <citation type="submission" date="2016-05" db="EMBL/GenBank/DDBJ databases">
        <title>Paenibacillus sp. 1ZS3-15 nov., isolated from the rhizosphere soil.</title>
        <authorList>
            <person name="Zhang X.X."/>
            <person name="Zhang J."/>
        </authorList>
    </citation>
    <scope>NUCLEOTIDE SEQUENCE [LARGE SCALE GENOMIC DNA]</scope>
    <source>
        <strain evidence="6 7">1ZS3-15</strain>
    </source>
</reference>
<dbReference type="GO" id="GO:0005829">
    <property type="term" value="C:cytosol"/>
    <property type="evidence" value="ECO:0007669"/>
    <property type="project" value="TreeGrafter"/>
</dbReference>
<dbReference type="Pfam" id="PF03466">
    <property type="entry name" value="LysR_substrate"/>
    <property type="match status" value="1"/>
</dbReference>